<sequence>MQLIERALSLLALACVGSGVSLVYYGYGRLLARGGDRTRALARLRLALKVGLPVTYVLAVITMTATGWLEVVDAVVAWVPLGETIVGNVLALVLLLGTPALAVVVAYLGALPVVVDLRNLTVSPTRVVLLLARSVAGLVALFVVLLLALGAVVDPLLATLPAGVVVLVASVGMVVSLLWATPLVVRLLQPTRRPDDDERERIAALLERTGLDGVGVRILRASDANHAFAVLRGLPLPRRHLFVTDYLLECADDDRLRALLALQAGRARTFHLESRLTITIGLVLGVVAPTLESLPGRSWLVSVAAGIVGLVALWQGRRLVYRGDAYAASRVGTDAVVDALEWQCAINDRPLTWSRRQEIVRMEPSPARRIGRLRERSG</sequence>
<protein>
    <recommendedName>
        <fullName evidence="4">Peptidase</fullName>
    </recommendedName>
</protein>
<dbReference type="Proteomes" id="UP001595821">
    <property type="component" value="Unassembled WGS sequence"/>
</dbReference>
<accession>A0ABD5NVK9</accession>
<dbReference type="GeneID" id="71855269"/>
<proteinExistence type="predicted"/>
<gene>
    <name evidence="2" type="ORF">ACFOZ7_01960</name>
</gene>
<comment type="caution">
    <text evidence="2">The sequence shown here is derived from an EMBL/GenBank/DDBJ whole genome shotgun (WGS) entry which is preliminary data.</text>
</comment>
<dbReference type="EMBL" id="JBHSDJ010000003">
    <property type="protein sequence ID" value="MFC4245778.1"/>
    <property type="molecule type" value="Genomic_DNA"/>
</dbReference>
<feature type="transmembrane region" description="Helical" evidence="1">
    <location>
        <begin position="297"/>
        <end position="314"/>
    </location>
</feature>
<name>A0ABD5NVK9_9EURY</name>
<evidence type="ECO:0000256" key="1">
    <source>
        <dbReference type="SAM" id="Phobius"/>
    </source>
</evidence>
<keyword evidence="1" id="KW-1133">Transmembrane helix</keyword>
<evidence type="ECO:0008006" key="4">
    <source>
        <dbReference type="Google" id="ProtNLM"/>
    </source>
</evidence>
<evidence type="ECO:0000313" key="2">
    <source>
        <dbReference type="EMBL" id="MFC4245778.1"/>
    </source>
</evidence>
<keyword evidence="1" id="KW-0472">Membrane</keyword>
<dbReference type="AlphaFoldDB" id="A0ABD5NVK9"/>
<keyword evidence="1" id="KW-0812">Transmembrane</keyword>
<dbReference type="RefSeq" id="WP_246968952.1">
    <property type="nucleotide sequence ID" value="NZ_CP095397.1"/>
</dbReference>
<feature type="transmembrane region" description="Helical" evidence="1">
    <location>
        <begin position="272"/>
        <end position="291"/>
    </location>
</feature>
<feature type="transmembrane region" description="Helical" evidence="1">
    <location>
        <begin position="6"/>
        <end position="25"/>
    </location>
</feature>
<feature type="transmembrane region" description="Helical" evidence="1">
    <location>
        <begin position="164"/>
        <end position="185"/>
    </location>
</feature>
<evidence type="ECO:0000313" key="3">
    <source>
        <dbReference type="Proteomes" id="UP001595821"/>
    </source>
</evidence>
<reference evidence="2 3" key="1">
    <citation type="journal article" date="2014" name="Int. J. Syst. Evol. Microbiol.">
        <title>Complete genome sequence of Corynebacterium casei LMG S-19264T (=DSM 44701T), isolated from a smear-ripened cheese.</title>
        <authorList>
            <consortium name="US DOE Joint Genome Institute (JGI-PGF)"/>
            <person name="Walter F."/>
            <person name="Albersmeier A."/>
            <person name="Kalinowski J."/>
            <person name="Ruckert C."/>
        </authorList>
    </citation>
    <scope>NUCLEOTIDE SEQUENCE [LARGE SCALE GENOMIC DNA]</scope>
    <source>
        <strain evidence="2 3">IBRC-M 10912</strain>
    </source>
</reference>
<feature type="transmembrane region" description="Helical" evidence="1">
    <location>
        <begin position="127"/>
        <end position="152"/>
    </location>
</feature>
<organism evidence="2 3">
    <name type="scientific">Natribaculum luteum</name>
    <dbReference type="NCBI Taxonomy" id="1586232"/>
    <lineage>
        <taxon>Archaea</taxon>
        <taxon>Methanobacteriati</taxon>
        <taxon>Methanobacteriota</taxon>
        <taxon>Stenosarchaea group</taxon>
        <taxon>Halobacteria</taxon>
        <taxon>Halobacteriales</taxon>
        <taxon>Natrialbaceae</taxon>
        <taxon>Natribaculum</taxon>
    </lineage>
</organism>
<feature type="transmembrane region" description="Helical" evidence="1">
    <location>
        <begin position="89"/>
        <end position="115"/>
    </location>
</feature>
<feature type="transmembrane region" description="Helical" evidence="1">
    <location>
        <begin position="46"/>
        <end position="69"/>
    </location>
</feature>